<dbReference type="GO" id="GO:0006508">
    <property type="term" value="P:proteolysis"/>
    <property type="evidence" value="ECO:0007669"/>
    <property type="project" value="UniProtKB-KW"/>
</dbReference>
<dbReference type="EMBL" id="CP010586">
    <property type="protein sequence ID" value="AKP78877.1"/>
    <property type="molecule type" value="Genomic_DNA"/>
</dbReference>
<feature type="transmembrane region" description="Helical" evidence="1">
    <location>
        <begin position="67"/>
        <end position="85"/>
    </location>
</feature>
<dbReference type="InterPro" id="IPR052710">
    <property type="entry name" value="CAAX_protease"/>
</dbReference>
<keyword evidence="1" id="KW-1133">Transmembrane helix</keyword>
<dbReference type="Pfam" id="PF02517">
    <property type="entry name" value="Rce1-like"/>
    <property type="match status" value="1"/>
</dbReference>
<dbReference type="GO" id="GO:0004175">
    <property type="term" value="F:endopeptidase activity"/>
    <property type="evidence" value="ECO:0007669"/>
    <property type="project" value="UniProtKB-ARBA"/>
</dbReference>
<feature type="transmembrane region" description="Helical" evidence="1">
    <location>
        <begin position="97"/>
        <end position="116"/>
    </location>
</feature>
<dbReference type="InterPro" id="IPR003675">
    <property type="entry name" value="Rce1/LyrA-like_dom"/>
</dbReference>
<organism evidence="3 4">
    <name type="scientific">Priestia megaterium Q3</name>
    <dbReference type="NCBI Taxonomy" id="1452722"/>
    <lineage>
        <taxon>Bacteria</taxon>
        <taxon>Bacillati</taxon>
        <taxon>Bacillota</taxon>
        <taxon>Bacilli</taxon>
        <taxon>Bacillales</taxon>
        <taxon>Bacillaceae</taxon>
        <taxon>Priestia</taxon>
    </lineage>
</organism>
<feature type="domain" description="CAAX prenyl protease 2/Lysostaphin resistance protein A-like" evidence="2">
    <location>
        <begin position="96"/>
        <end position="187"/>
    </location>
</feature>
<keyword evidence="1" id="KW-0472">Membrane</keyword>
<evidence type="ECO:0000313" key="3">
    <source>
        <dbReference type="EMBL" id="AKP78877.1"/>
    </source>
</evidence>
<evidence type="ECO:0000259" key="2">
    <source>
        <dbReference type="Pfam" id="PF02517"/>
    </source>
</evidence>
<evidence type="ECO:0000313" key="4">
    <source>
        <dbReference type="Proteomes" id="UP000036410"/>
    </source>
</evidence>
<dbReference type="AlphaFoldDB" id="A0A806TUU5"/>
<proteinExistence type="predicted"/>
<feature type="transmembrane region" description="Helical" evidence="1">
    <location>
        <begin position="20"/>
        <end position="40"/>
    </location>
</feature>
<protein>
    <submittedName>
        <fullName evidence="3">CAAX amino terminal protease self-immunity</fullName>
    </submittedName>
</protein>
<dbReference type="RefSeq" id="WP_028414990.1">
    <property type="nucleotide sequence ID" value="NZ_CP010586.1"/>
</dbReference>
<keyword evidence="3" id="KW-0645">Protease</keyword>
<dbReference type="GO" id="GO:0080120">
    <property type="term" value="P:CAAX-box protein maturation"/>
    <property type="evidence" value="ECO:0007669"/>
    <property type="project" value="UniProtKB-ARBA"/>
</dbReference>
<feature type="transmembrane region" description="Helical" evidence="1">
    <location>
        <begin position="128"/>
        <end position="146"/>
    </location>
</feature>
<dbReference type="Proteomes" id="UP000036410">
    <property type="component" value="Chromosome"/>
</dbReference>
<feature type="transmembrane region" description="Helical" evidence="1">
    <location>
        <begin position="175"/>
        <end position="195"/>
    </location>
</feature>
<keyword evidence="1" id="KW-0812">Transmembrane</keyword>
<dbReference type="PANTHER" id="PTHR36435:SF1">
    <property type="entry name" value="CAAX AMINO TERMINAL PROTEASE FAMILY PROTEIN"/>
    <property type="match status" value="1"/>
</dbReference>
<accession>A0A806TUU5</accession>
<reference evidence="3 4" key="1">
    <citation type="submission" date="2015-01" db="EMBL/GenBank/DDBJ databases">
        <title>Genome sequence of bacillus megaterium Q3.</title>
        <authorList>
            <person name="Wang Y."/>
            <person name="Luo K."/>
            <person name="Bai L."/>
            <person name="Luo F."/>
        </authorList>
    </citation>
    <scope>NUCLEOTIDE SEQUENCE [LARGE SCALE GENOMIC DNA]</scope>
    <source>
        <strain evidence="3 4">Q3</strain>
    </source>
</reference>
<sequence length="196" mass="22252">MFQVGSNYFIEWDLSKEMKIIVNRVLLLFIIGGLLLSILLSKQKVFLFASLPDWQKRIVMPHHSIKLTYFLLFGLIGSATIFVPLLFAEDISYTKSFVIYGIVFSIINAILEEVLWRGIMLSQLKSNLSTFYAVFITSIGFGLLHISIGIPVVTSLLFSFGGLFYAFVVLKTKSIYPAVVFHFIINLGMVFNGWIF</sequence>
<evidence type="ECO:0000256" key="1">
    <source>
        <dbReference type="SAM" id="Phobius"/>
    </source>
</evidence>
<keyword evidence="3" id="KW-0378">Hydrolase</keyword>
<dbReference type="GeneID" id="48014357"/>
<name>A0A806TUU5_PRIMG</name>
<gene>
    <name evidence="3" type="ORF">AS52_03916</name>
</gene>
<dbReference type="PANTHER" id="PTHR36435">
    <property type="entry name" value="SLR1288 PROTEIN"/>
    <property type="match status" value="1"/>
</dbReference>